<sequence>VRYQRQALRENESMQGSGDALASIFAPAPGG</sequence>
<dbReference type="Proteomes" id="UP000217163">
    <property type="component" value="Unassembled WGS sequence"/>
</dbReference>
<organism evidence="2 3">
    <name type="scientific">Pseudomonas avellanae</name>
    <dbReference type="NCBI Taxonomy" id="46257"/>
    <lineage>
        <taxon>Bacteria</taxon>
        <taxon>Pseudomonadati</taxon>
        <taxon>Pseudomonadota</taxon>
        <taxon>Gammaproteobacteria</taxon>
        <taxon>Pseudomonadales</taxon>
        <taxon>Pseudomonadaceae</taxon>
        <taxon>Pseudomonas</taxon>
    </lineage>
</organism>
<dbReference type="AlphaFoldDB" id="A0A261WGC5"/>
<protein>
    <submittedName>
        <fullName evidence="2">Flagellum-specific ATP synthase FliI</fullName>
    </submittedName>
</protein>
<proteinExistence type="predicted"/>
<comment type="caution">
    <text evidence="2">The sequence shown here is derived from an EMBL/GenBank/DDBJ whole genome shotgun (WGS) entry which is preliminary data.</text>
</comment>
<evidence type="ECO:0000256" key="1">
    <source>
        <dbReference type="SAM" id="MobiDB-lite"/>
    </source>
</evidence>
<gene>
    <name evidence="2" type="ORF">CFN58_20870</name>
</gene>
<reference evidence="3" key="1">
    <citation type="journal article" date="2016" name="Sci. Rep.">
        <title>Genome analysis of the kiwifruit canker pathogen Pseudomonas syringae pv. actinidiae biovar 5.</title>
        <authorList>
            <person name="Fujikawa T."/>
            <person name="Sawada H."/>
        </authorList>
    </citation>
    <scope>NUCLEOTIDE SEQUENCE [LARGE SCALE GENOMIC DNA]</scope>
    <source>
        <strain evidence="3">MAFF 212061</strain>
    </source>
</reference>
<name>A0A261WGC5_9PSED</name>
<evidence type="ECO:0000313" key="3">
    <source>
        <dbReference type="Proteomes" id="UP000217163"/>
    </source>
</evidence>
<feature type="non-terminal residue" evidence="2">
    <location>
        <position position="1"/>
    </location>
</feature>
<feature type="region of interest" description="Disordered" evidence="1">
    <location>
        <begin position="1"/>
        <end position="31"/>
    </location>
</feature>
<evidence type="ECO:0000313" key="2">
    <source>
        <dbReference type="EMBL" id="OZI84993.1"/>
    </source>
</evidence>
<dbReference type="EMBL" id="NKQU01000583">
    <property type="protein sequence ID" value="OZI84993.1"/>
    <property type="molecule type" value="Genomic_DNA"/>
</dbReference>
<accession>A0A261WGC5</accession>